<feature type="transmembrane region" description="Helical" evidence="1">
    <location>
        <begin position="27"/>
        <end position="47"/>
    </location>
</feature>
<proteinExistence type="predicted"/>
<organism evidence="2 3">
    <name type="scientific">Luteolibacter arcticus</name>
    <dbReference type="NCBI Taxonomy" id="1581411"/>
    <lineage>
        <taxon>Bacteria</taxon>
        <taxon>Pseudomonadati</taxon>
        <taxon>Verrucomicrobiota</taxon>
        <taxon>Verrucomicrobiia</taxon>
        <taxon>Verrucomicrobiales</taxon>
        <taxon>Verrucomicrobiaceae</taxon>
        <taxon>Luteolibacter</taxon>
    </lineage>
</organism>
<protein>
    <submittedName>
        <fullName evidence="2">Uncharacterized protein</fullName>
    </submittedName>
</protein>
<evidence type="ECO:0000256" key="1">
    <source>
        <dbReference type="SAM" id="Phobius"/>
    </source>
</evidence>
<reference evidence="2 3" key="1">
    <citation type="submission" date="2022-10" db="EMBL/GenBank/DDBJ databases">
        <title>Luteolibacter arcticus strain CCTCC AB 2014275, whole genome shotgun sequencing project.</title>
        <authorList>
            <person name="Zhao G."/>
            <person name="Shen L."/>
        </authorList>
    </citation>
    <scope>NUCLEOTIDE SEQUENCE [LARGE SCALE GENOMIC DNA]</scope>
    <source>
        <strain evidence="2 3">CCTCC AB 2014275</strain>
    </source>
</reference>
<accession>A0ABT3GE13</accession>
<keyword evidence="1" id="KW-1133">Transmembrane helix</keyword>
<dbReference type="Proteomes" id="UP001320876">
    <property type="component" value="Unassembled WGS sequence"/>
</dbReference>
<keyword evidence="1" id="KW-0812">Transmembrane</keyword>
<gene>
    <name evidence="2" type="ORF">OKA05_03045</name>
</gene>
<evidence type="ECO:0000313" key="2">
    <source>
        <dbReference type="EMBL" id="MCW1921513.1"/>
    </source>
</evidence>
<keyword evidence="3" id="KW-1185">Reference proteome</keyword>
<keyword evidence="1" id="KW-0472">Membrane</keyword>
<evidence type="ECO:0000313" key="3">
    <source>
        <dbReference type="Proteomes" id="UP001320876"/>
    </source>
</evidence>
<name>A0ABT3GE13_9BACT</name>
<dbReference type="EMBL" id="JAPDDT010000001">
    <property type="protein sequence ID" value="MCW1921513.1"/>
    <property type="molecule type" value="Genomic_DNA"/>
</dbReference>
<dbReference type="RefSeq" id="WP_264485622.1">
    <property type="nucleotide sequence ID" value="NZ_JAPDDT010000001.1"/>
</dbReference>
<comment type="caution">
    <text evidence="2">The sequence shown here is derived from an EMBL/GenBank/DDBJ whole genome shotgun (WGS) entry which is preliminary data.</text>
</comment>
<sequence>MEPRPFVSKTPDPYASKEKLRPLNGVGGGWLVMALIAGAILAAIVIASNS</sequence>